<protein>
    <submittedName>
        <fullName evidence="1">Uncharacterized protein</fullName>
    </submittedName>
</protein>
<accession>A0A9W4XR10</accession>
<dbReference type="Proteomes" id="UP001152607">
    <property type="component" value="Unassembled WGS sequence"/>
</dbReference>
<dbReference type="AlphaFoldDB" id="A0A9W4XR10"/>
<evidence type="ECO:0000313" key="1">
    <source>
        <dbReference type="EMBL" id="CAI6341089.1"/>
    </source>
</evidence>
<gene>
    <name evidence="1" type="ORF">PDIGIT_LOCUS14280</name>
</gene>
<organism evidence="1 2">
    <name type="scientific">Periconia digitata</name>
    <dbReference type="NCBI Taxonomy" id="1303443"/>
    <lineage>
        <taxon>Eukaryota</taxon>
        <taxon>Fungi</taxon>
        <taxon>Dikarya</taxon>
        <taxon>Ascomycota</taxon>
        <taxon>Pezizomycotina</taxon>
        <taxon>Dothideomycetes</taxon>
        <taxon>Pleosporomycetidae</taxon>
        <taxon>Pleosporales</taxon>
        <taxon>Massarineae</taxon>
        <taxon>Periconiaceae</taxon>
        <taxon>Periconia</taxon>
    </lineage>
</organism>
<dbReference type="EMBL" id="CAOQHR010000011">
    <property type="protein sequence ID" value="CAI6341089.1"/>
    <property type="molecule type" value="Genomic_DNA"/>
</dbReference>
<evidence type="ECO:0000313" key="2">
    <source>
        <dbReference type="Proteomes" id="UP001152607"/>
    </source>
</evidence>
<comment type="caution">
    <text evidence="1">The sequence shown here is derived from an EMBL/GenBank/DDBJ whole genome shotgun (WGS) entry which is preliminary data.</text>
</comment>
<keyword evidence="2" id="KW-1185">Reference proteome</keyword>
<reference evidence="1" key="1">
    <citation type="submission" date="2023-01" db="EMBL/GenBank/DDBJ databases">
        <authorList>
            <person name="Van Ghelder C."/>
            <person name="Rancurel C."/>
        </authorList>
    </citation>
    <scope>NUCLEOTIDE SEQUENCE</scope>
    <source>
        <strain evidence="1">CNCM I-4278</strain>
    </source>
</reference>
<proteinExistence type="predicted"/>
<name>A0A9W4XR10_9PLEO</name>
<sequence>MLEGMIYPHREKMRFSTKDTRDGRSTPSCACRGGKLVCTWYVDVHARAPERR</sequence>